<evidence type="ECO:0000256" key="5">
    <source>
        <dbReference type="ARBA" id="ARBA00022692"/>
    </source>
</evidence>
<feature type="transmembrane region" description="Helical" evidence="8">
    <location>
        <begin position="56"/>
        <end position="72"/>
    </location>
</feature>
<keyword evidence="6 8" id="KW-1133">Transmembrane helix</keyword>
<feature type="transmembrane region" description="Helical" evidence="8">
    <location>
        <begin position="156"/>
        <end position="174"/>
    </location>
</feature>
<evidence type="ECO:0000256" key="6">
    <source>
        <dbReference type="ARBA" id="ARBA00022989"/>
    </source>
</evidence>
<keyword evidence="7 8" id="KW-0472">Membrane</keyword>
<reference evidence="10" key="1">
    <citation type="submission" date="2015-01" db="EMBL/GenBank/DDBJ databases">
        <authorList>
            <person name="Andreevskaya M."/>
        </authorList>
    </citation>
    <scope>NUCLEOTIDE SEQUENCE [LARGE SCALE GENOMIC DNA]</scope>
    <source>
        <strain evidence="10">MKFS47</strain>
    </source>
</reference>
<gene>
    <name evidence="9" type="ORF">LACPI_2218</name>
</gene>
<dbReference type="GO" id="GO:0005886">
    <property type="term" value="C:plasma membrane"/>
    <property type="evidence" value="ECO:0007669"/>
    <property type="project" value="UniProtKB-SubCell"/>
</dbReference>
<dbReference type="Proteomes" id="UP000033166">
    <property type="component" value="Chromosome I"/>
</dbReference>
<evidence type="ECO:0000313" key="9">
    <source>
        <dbReference type="EMBL" id="CEN29418.1"/>
    </source>
</evidence>
<feature type="transmembrane region" description="Helical" evidence="8">
    <location>
        <begin position="274"/>
        <end position="293"/>
    </location>
</feature>
<dbReference type="AlphaFoldDB" id="A0A0D6E079"/>
<evidence type="ECO:0000256" key="8">
    <source>
        <dbReference type="SAM" id="Phobius"/>
    </source>
</evidence>
<dbReference type="InterPro" id="IPR037185">
    <property type="entry name" value="EmrE-like"/>
</dbReference>
<feature type="transmembrane region" description="Helical" evidence="8">
    <location>
        <begin position="186"/>
        <end position="206"/>
    </location>
</feature>
<feature type="transmembrane region" description="Helical" evidence="8">
    <location>
        <begin position="6"/>
        <end position="25"/>
    </location>
</feature>
<evidence type="ECO:0000313" key="10">
    <source>
        <dbReference type="Proteomes" id="UP000033166"/>
    </source>
</evidence>
<feature type="transmembrane region" description="Helical" evidence="8">
    <location>
        <begin position="242"/>
        <end position="262"/>
    </location>
</feature>
<protein>
    <submittedName>
        <fullName evidence="9">Glucose uptake family protein</fullName>
    </submittedName>
</protein>
<evidence type="ECO:0000256" key="4">
    <source>
        <dbReference type="ARBA" id="ARBA00022597"/>
    </source>
</evidence>
<feature type="transmembrane region" description="Helical" evidence="8">
    <location>
        <begin position="84"/>
        <end position="109"/>
    </location>
</feature>
<evidence type="ECO:0000256" key="1">
    <source>
        <dbReference type="ARBA" id="ARBA00004651"/>
    </source>
</evidence>
<dbReference type="SUPFAM" id="SSF103481">
    <property type="entry name" value="Multidrug resistance efflux transporter EmrE"/>
    <property type="match status" value="1"/>
</dbReference>
<organism evidence="9 10">
    <name type="scientific">Pseudolactococcus piscium MKFS47</name>
    <dbReference type="NCBI Taxonomy" id="297352"/>
    <lineage>
        <taxon>Bacteria</taxon>
        <taxon>Bacillati</taxon>
        <taxon>Bacillota</taxon>
        <taxon>Bacilli</taxon>
        <taxon>Lactobacillales</taxon>
        <taxon>Streptococcaceae</taxon>
        <taxon>Pseudolactococcus</taxon>
    </lineage>
</organism>
<dbReference type="GO" id="GO:0015144">
    <property type="term" value="F:carbohydrate transmembrane transporter activity"/>
    <property type="evidence" value="ECO:0007669"/>
    <property type="project" value="InterPro"/>
</dbReference>
<comment type="subcellular location">
    <subcellularLocation>
        <location evidence="1">Cell membrane</location>
        <topology evidence="1">Multi-pass membrane protein</topology>
    </subcellularLocation>
</comment>
<evidence type="ECO:0000256" key="3">
    <source>
        <dbReference type="ARBA" id="ARBA00022448"/>
    </source>
</evidence>
<dbReference type="PANTHER" id="PTHR16119:SF17">
    <property type="entry name" value="TRANSMEMBRANE PROTEIN 144"/>
    <property type="match status" value="1"/>
</dbReference>
<proteinExistence type="inferred from homology"/>
<dbReference type="KEGG" id="lpk:LACPI_2218"/>
<dbReference type="EMBL" id="LN774769">
    <property type="protein sequence ID" value="CEN29418.1"/>
    <property type="molecule type" value="Genomic_DNA"/>
</dbReference>
<accession>A0A0D6E079</accession>
<dbReference type="STRING" id="1364.LP2241_50550"/>
<keyword evidence="3" id="KW-0813">Transport</keyword>
<dbReference type="InterPro" id="IPR010651">
    <property type="entry name" value="Sugar_transport"/>
</dbReference>
<comment type="similarity">
    <text evidence="2">Belongs to the GRP transporter (TC 2.A.7.5) family.</text>
</comment>
<evidence type="ECO:0000256" key="2">
    <source>
        <dbReference type="ARBA" id="ARBA00006117"/>
    </source>
</evidence>
<sequence length="294" mass="31290">MEGILLALIPMVSWGSIIFVSSKIGGNANQQTFGMTLGAFVFALVVFAVRQPKLDLTTILIGLVGGGLWSIGQNEQFKAAKFMGVSVAGPLSSGAQLVIGSLIGVLAFGEWSKPIQYLLGSIAIIVLVIGFYFSSRKDPNTESISGQQHLGKGLRSIAYSTFGYVLYATLFNNLSELIFHVKIDTLTVILPMSVGMMIGAWIIAGGKIKLEPVVFKNIPVGLMWGLGNVFMLLAAAKAGLAIAFSFSQLGIIISTIGGILFLGEKKTKLELRYVMIGTALFIIGAILLAIVKIQ</sequence>
<dbReference type="HOGENOM" id="CLU_076024_0_0_9"/>
<dbReference type="Pfam" id="PF06800">
    <property type="entry name" value="Sugar_transport"/>
    <property type="match status" value="1"/>
</dbReference>
<feature type="transmembrane region" description="Helical" evidence="8">
    <location>
        <begin position="32"/>
        <end position="50"/>
    </location>
</feature>
<keyword evidence="5 8" id="KW-0812">Transmembrane</keyword>
<dbReference type="PANTHER" id="PTHR16119">
    <property type="entry name" value="TRANSMEMBRANE PROTEIN 144"/>
    <property type="match status" value="1"/>
</dbReference>
<dbReference type="CDD" id="cd23110">
    <property type="entry name" value="GRP"/>
    <property type="match status" value="1"/>
</dbReference>
<feature type="transmembrane region" description="Helical" evidence="8">
    <location>
        <begin position="115"/>
        <end position="135"/>
    </location>
</feature>
<dbReference type="RefSeq" id="WP_047916392.1">
    <property type="nucleotide sequence ID" value="NZ_LN774769.1"/>
</dbReference>
<name>A0A0D6E079_9LACT</name>
<keyword evidence="4" id="KW-0762">Sugar transport</keyword>
<evidence type="ECO:0000256" key="7">
    <source>
        <dbReference type="ARBA" id="ARBA00023136"/>
    </source>
</evidence>
<feature type="transmembrane region" description="Helical" evidence="8">
    <location>
        <begin position="218"/>
        <end position="236"/>
    </location>
</feature>